<organism evidence="2 3">
    <name type="scientific">Gonium pectorale</name>
    <name type="common">Green alga</name>
    <dbReference type="NCBI Taxonomy" id="33097"/>
    <lineage>
        <taxon>Eukaryota</taxon>
        <taxon>Viridiplantae</taxon>
        <taxon>Chlorophyta</taxon>
        <taxon>core chlorophytes</taxon>
        <taxon>Chlorophyceae</taxon>
        <taxon>CS clade</taxon>
        <taxon>Chlamydomonadales</taxon>
        <taxon>Volvocaceae</taxon>
        <taxon>Gonium</taxon>
    </lineage>
</organism>
<comment type="caution">
    <text evidence="2">The sequence shown here is derived from an EMBL/GenBank/DDBJ whole genome shotgun (WGS) entry which is preliminary data.</text>
</comment>
<dbReference type="SMART" id="SM00460">
    <property type="entry name" value="TGc"/>
    <property type="match status" value="1"/>
</dbReference>
<name>A0A150H361_GONPE</name>
<evidence type="ECO:0000313" key="2">
    <source>
        <dbReference type="EMBL" id="KXZ56475.1"/>
    </source>
</evidence>
<dbReference type="Pfam" id="PF01841">
    <property type="entry name" value="Transglut_core"/>
    <property type="match status" value="1"/>
</dbReference>
<dbReference type="PANTHER" id="PTHR46333:SF2">
    <property type="entry name" value="CYTOKINESIS PROTEIN 3"/>
    <property type="match status" value="1"/>
</dbReference>
<dbReference type="Proteomes" id="UP000075714">
    <property type="component" value="Unassembled WGS sequence"/>
</dbReference>
<dbReference type="STRING" id="33097.A0A150H361"/>
<dbReference type="InterPro" id="IPR052557">
    <property type="entry name" value="CAP/Cytokinesis_protein"/>
</dbReference>
<dbReference type="InterPro" id="IPR038765">
    <property type="entry name" value="Papain-like_cys_pep_sf"/>
</dbReference>
<keyword evidence="3" id="KW-1185">Reference proteome</keyword>
<dbReference type="InterPro" id="IPR002931">
    <property type="entry name" value="Transglutaminase-like"/>
</dbReference>
<sequence length="379" mass="41196">MNKYLEAALEGERRPLYQGTLSEQRMAAMDAHARACPAEAATDIAPLAAYLRSAARNAEEIVRAVCFWLHLNVRYDTEAYFGNNVRSMCAQDVLRERKSVCHGFARLMAELCKACGVECRVIDGYAKGVSWRGGGGGGAADVMPYKSNHNWVAVQLRPVAPAASPSPGGGCASEGPGKDRGRWYLVDPTWCAGCTDPATREWIPKWAPQYYMPAPVALAQSHFPGDPDWTLLPPETRPDWRSFLAAARLGFPASWELGVVPVSHRLALLPAPEDGRLRVVFRKRKGVFMLGKVADKPCVRPTLLRCCDRGEEAELVAFDLDKVGTSSGGGGGGGGGSNHNNGAAITLYFFASPQQYDVPYEQVVEYTVWERADGGQQCA</sequence>
<dbReference type="AlphaFoldDB" id="A0A150H361"/>
<dbReference type="Gene3D" id="3.10.620.30">
    <property type="match status" value="1"/>
</dbReference>
<protein>
    <recommendedName>
        <fullName evidence="1">Transglutaminase-like domain-containing protein</fullName>
    </recommendedName>
</protein>
<dbReference type="EMBL" id="LSYV01000002">
    <property type="protein sequence ID" value="KXZ56475.1"/>
    <property type="molecule type" value="Genomic_DNA"/>
</dbReference>
<evidence type="ECO:0000313" key="3">
    <source>
        <dbReference type="Proteomes" id="UP000075714"/>
    </source>
</evidence>
<reference evidence="3" key="1">
    <citation type="journal article" date="2016" name="Nat. Commun.">
        <title>The Gonium pectorale genome demonstrates co-option of cell cycle regulation during the evolution of multicellularity.</title>
        <authorList>
            <person name="Hanschen E.R."/>
            <person name="Marriage T.N."/>
            <person name="Ferris P.J."/>
            <person name="Hamaji T."/>
            <person name="Toyoda A."/>
            <person name="Fujiyama A."/>
            <person name="Neme R."/>
            <person name="Noguchi H."/>
            <person name="Minakuchi Y."/>
            <person name="Suzuki M."/>
            <person name="Kawai-Toyooka H."/>
            <person name="Smith D.R."/>
            <person name="Sparks H."/>
            <person name="Anderson J."/>
            <person name="Bakaric R."/>
            <person name="Luria V."/>
            <person name="Karger A."/>
            <person name="Kirschner M.W."/>
            <person name="Durand P.M."/>
            <person name="Michod R.E."/>
            <person name="Nozaki H."/>
            <person name="Olson B.J."/>
        </authorList>
    </citation>
    <scope>NUCLEOTIDE SEQUENCE [LARGE SCALE GENOMIC DNA]</scope>
    <source>
        <strain evidence="3">NIES-2863</strain>
    </source>
</reference>
<dbReference type="OrthoDB" id="6129702at2759"/>
<proteinExistence type="predicted"/>
<dbReference type="GO" id="GO:0005737">
    <property type="term" value="C:cytoplasm"/>
    <property type="evidence" value="ECO:0007669"/>
    <property type="project" value="TreeGrafter"/>
</dbReference>
<feature type="domain" description="Transglutaminase-like" evidence="1">
    <location>
        <begin position="93"/>
        <end position="190"/>
    </location>
</feature>
<dbReference type="SUPFAM" id="SSF54001">
    <property type="entry name" value="Cysteine proteinases"/>
    <property type="match status" value="1"/>
</dbReference>
<accession>A0A150H361</accession>
<dbReference type="PANTHER" id="PTHR46333">
    <property type="entry name" value="CYTOKINESIS PROTEIN 3"/>
    <property type="match status" value="1"/>
</dbReference>
<gene>
    <name evidence="2" type="ORF">GPECTOR_1g425</name>
</gene>
<evidence type="ECO:0000259" key="1">
    <source>
        <dbReference type="SMART" id="SM00460"/>
    </source>
</evidence>